<dbReference type="InterPro" id="IPR001563">
    <property type="entry name" value="Peptidase_S10"/>
</dbReference>
<dbReference type="SUPFAM" id="SSF53474">
    <property type="entry name" value="alpha/beta-Hydrolases"/>
    <property type="match status" value="1"/>
</dbReference>
<dbReference type="InterPro" id="IPR029058">
    <property type="entry name" value="AB_hydrolase_fold"/>
</dbReference>
<name>A0A978UEQ4_ZIZJJ</name>
<feature type="region of interest" description="Disordered" evidence="2">
    <location>
        <begin position="100"/>
        <end position="137"/>
    </location>
</feature>
<gene>
    <name evidence="3" type="ORF">FEM48_Zijuj12G0177000</name>
</gene>
<dbReference type="Gene3D" id="3.40.50.1820">
    <property type="entry name" value="alpha/beta hydrolase"/>
    <property type="match status" value="1"/>
</dbReference>
<feature type="region of interest" description="Disordered" evidence="2">
    <location>
        <begin position="43"/>
        <end position="72"/>
    </location>
</feature>
<organism evidence="3 4">
    <name type="scientific">Ziziphus jujuba var. spinosa</name>
    <dbReference type="NCBI Taxonomy" id="714518"/>
    <lineage>
        <taxon>Eukaryota</taxon>
        <taxon>Viridiplantae</taxon>
        <taxon>Streptophyta</taxon>
        <taxon>Embryophyta</taxon>
        <taxon>Tracheophyta</taxon>
        <taxon>Spermatophyta</taxon>
        <taxon>Magnoliopsida</taxon>
        <taxon>eudicotyledons</taxon>
        <taxon>Gunneridae</taxon>
        <taxon>Pentapetalae</taxon>
        <taxon>rosids</taxon>
        <taxon>fabids</taxon>
        <taxon>Rosales</taxon>
        <taxon>Rhamnaceae</taxon>
        <taxon>Paliureae</taxon>
        <taxon>Ziziphus</taxon>
    </lineage>
</organism>
<dbReference type="GO" id="GO:0006508">
    <property type="term" value="P:proteolysis"/>
    <property type="evidence" value="ECO:0007669"/>
    <property type="project" value="InterPro"/>
</dbReference>
<dbReference type="Pfam" id="PF00450">
    <property type="entry name" value="Peptidase_S10"/>
    <property type="match status" value="1"/>
</dbReference>
<feature type="compositionally biased region" description="Basic and acidic residues" evidence="2">
    <location>
        <begin position="116"/>
        <end position="137"/>
    </location>
</feature>
<evidence type="ECO:0000256" key="1">
    <source>
        <dbReference type="ARBA" id="ARBA00009431"/>
    </source>
</evidence>
<feature type="compositionally biased region" description="Polar residues" evidence="2">
    <location>
        <begin position="43"/>
        <end position="64"/>
    </location>
</feature>
<protein>
    <submittedName>
        <fullName evidence="3">Uncharacterized protein</fullName>
    </submittedName>
</protein>
<dbReference type="AlphaFoldDB" id="A0A978UEQ4"/>
<comment type="caution">
    <text evidence="3">The sequence shown here is derived from an EMBL/GenBank/DDBJ whole genome shotgun (WGS) entry which is preliminary data.</text>
</comment>
<evidence type="ECO:0000256" key="2">
    <source>
        <dbReference type="SAM" id="MobiDB-lite"/>
    </source>
</evidence>
<accession>A0A978UEQ4</accession>
<dbReference type="GO" id="GO:0004185">
    <property type="term" value="F:serine-type carboxypeptidase activity"/>
    <property type="evidence" value="ECO:0007669"/>
    <property type="project" value="InterPro"/>
</dbReference>
<proteinExistence type="inferred from homology"/>
<evidence type="ECO:0000313" key="4">
    <source>
        <dbReference type="Proteomes" id="UP000813462"/>
    </source>
</evidence>
<evidence type="ECO:0000313" key="3">
    <source>
        <dbReference type="EMBL" id="KAH7513247.1"/>
    </source>
</evidence>
<dbReference type="Proteomes" id="UP000813462">
    <property type="component" value="Unassembled WGS sequence"/>
</dbReference>
<sequence length="307" mass="33996">MRTMLCVRFRSEVVACGVVYAAARSLPKAQYIPVCKDEDSFTFSNKPSDSQSQPVPKEVSQCSPLANDDASVSKAPPVAVNLEYDGSKGSLIKVSVNKLKESKKSDDESNSMPVEGDAKEEPVHKSKSDHRSEEIQRNQDIIRHETLITVVSLHGRRIAIDIIDMLESINTHDDFETCIEIRCRRAGSCKLYRHLSLANPNINMIGGALIRKITLVKQVAGVTHLALGITALFIVDPVLGYGHWKRSNAEKVSNGGSEDLVTDLPGQPHVDFRHYVGYVTVNQTHERALFYWLYEAASNPDGKPLVL</sequence>
<reference evidence="3" key="1">
    <citation type="journal article" date="2021" name="Front. Plant Sci.">
        <title>Chromosome-Scale Genome Assembly for Chinese Sour Jujube and Insights Into Its Genome Evolution and Domestication Signature.</title>
        <authorList>
            <person name="Shen L.-Y."/>
            <person name="Luo H."/>
            <person name="Wang X.-L."/>
            <person name="Wang X.-M."/>
            <person name="Qiu X.-J."/>
            <person name="Liu H."/>
            <person name="Zhou S.-S."/>
            <person name="Jia K.-H."/>
            <person name="Nie S."/>
            <person name="Bao Y.-T."/>
            <person name="Zhang R.-G."/>
            <person name="Yun Q.-Z."/>
            <person name="Chai Y.-H."/>
            <person name="Lu J.-Y."/>
            <person name="Li Y."/>
            <person name="Zhao S.-W."/>
            <person name="Mao J.-F."/>
            <person name="Jia S.-G."/>
            <person name="Mao Y.-M."/>
        </authorList>
    </citation>
    <scope>NUCLEOTIDE SEQUENCE</scope>
    <source>
        <strain evidence="3">AT0</strain>
        <tissue evidence="3">Leaf</tissue>
    </source>
</reference>
<comment type="similarity">
    <text evidence="1">Belongs to the peptidase S10 family.</text>
</comment>
<dbReference type="EMBL" id="JAEACU010000012">
    <property type="protein sequence ID" value="KAH7513247.1"/>
    <property type="molecule type" value="Genomic_DNA"/>
</dbReference>